<protein>
    <recommendedName>
        <fullName evidence="1">25S rRNA (uridine-N(3))-methyltransferase BMT5-like domain-containing protein</fullName>
    </recommendedName>
</protein>
<dbReference type="Proteomes" id="UP000322899">
    <property type="component" value="Unassembled WGS sequence"/>
</dbReference>
<evidence type="ECO:0000259" key="1">
    <source>
        <dbReference type="Pfam" id="PF10354"/>
    </source>
</evidence>
<dbReference type="GO" id="GO:0070475">
    <property type="term" value="P:rRNA base methylation"/>
    <property type="evidence" value="ECO:0007669"/>
    <property type="project" value="InterPro"/>
</dbReference>
<feature type="domain" description="25S rRNA (uridine-N(3))-methyltransferase BMT5-like" evidence="1">
    <location>
        <begin position="49"/>
        <end position="235"/>
    </location>
</feature>
<dbReference type="GO" id="GO:0070042">
    <property type="term" value="F:rRNA (uridine-N3-)-methyltransferase activity"/>
    <property type="evidence" value="ECO:0007669"/>
    <property type="project" value="InterPro"/>
</dbReference>
<dbReference type="Pfam" id="PF10354">
    <property type="entry name" value="BMT5-like"/>
    <property type="match status" value="1"/>
</dbReference>
<dbReference type="AlphaFoldDB" id="A0A5A8DTC5"/>
<reference evidence="2 3" key="1">
    <citation type="submission" date="2019-07" db="EMBL/GenBank/DDBJ databases">
        <title>Genomes of Cafeteria roenbergensis.</title>
        <authorList>
            <person name="Fischer M.G."/>
            <person name="Hackl T."/>
            <person name="Roman M."/>
        </authorList>
    </citation>
    <scope>NUCLEOTIDE SEQUENCE [LARGE SCALE GENOMIC DNA]</scope>
    <source>
        <strain evidence="2 3">E4-10P</strain>
    </source>
</reference>
<name>A0A5A8DTC5_CAFRO</name>
<gene>
    <name evidence="2" type="ORF">FNF27_07145</name>
</gene>
<dbReference type="EMBL" id="VLTO01000075">
    <property type="protein sequence ID" value="KAA0168633.1"/>
    <property type="molecule type" value="Genomic_DNA"/>
</dbReference>
<sequence>MAERRVAPAFAPAVTAAAAGATTDAVLRTTTAGASRAVPGGFRRGQKILLVGEGNFSFALALALGLGSGDSIVATAFDTFREARDKYPTAVETNVAVLQRLGCRPLFGVDASRLASDPAVASALLEAQTGEASSSARLPAFDRIVFNFPHTGGATTADIKRNQALLRDFLAQAALLLKTRSPGTPVKAGDEAQVLVALRRTSFYESWRCDVQGQACRLDFRGTKPFVAAQFPGYAPVPVDKRAKSLDPEAEAALAAAMLMGRRI</sequence>
<dbReference type="GO" id="GO:0005737">
    <property type="term" value="C:cytoplasm"/>
    <property type="evidence" value="ECO:0007669"/>
    <property type="project" value="TreeGrafter"/>
</dbReference>
<organism evidence="2 3">
    <name type="scientific">Cafeteria roenbergensis</name>
    <name type="common">Marine flagellate</name>
    <dbReference type="NCBI Taxonomy" id="33653"/>
    <lineage>
        <taxon>Eukaryota</taxon>
        <taxon>Sar</taxon>
        <taxon>Stramenopiles</taxon>
        <taxon>Bigyra</taxon>
        <taxon>Opalozoa</taxon>
        <taxon>Bicosoecida</taxon>
        <taxon>Cafeteriaceae</taxon>
        <taxon>Cafeteria</taxon>
    </lineage>
</organism>
<dbReference type="InterPro" id="IPR019446">
    <property type="entry name" value="BMT5-like"/>
</dbReference>
<comment type="caution">
    <text evidence="2">The sequence shown here is derived from an EMBL/GenBank/DDBJ whole genome shotgun (WGS) entry which is preliminary data.</text>
</comment>
<evidence type="ECO:0000313" key="3">
    <source>
        <dbReference type="Proteomes" id="UP000322899"/>
    </source>
</evidence>
<accession>A0A5A8DTC5</accession>
<dbReference type="PANTHER" id="PTHR11538:SF26">
    <property type="entry name" value="FERREDOXIN-FOLD ANTICODON-BINDING DOMAIN-CONTAINING PROTEIN 1"/>
    <property type="match status" value="1"/>
</dbReference>
<proteinExistence type="predicted"/>
<dbReference type="OrthoDB" id="273345at2759"/>
<dbReference type="PANTHER" id="PTHR11538">
    <property type="entry name" value="PHENYLALANYL-TRNA SYNTHETASE"/>
    <property type="match status" value="1"/>
</dbReference>
<evidence type="ECO:0000313" key="2">
    <source>
        <dbReference type="EMBL" id="KAA0168633.1"/>
    </source>
</evidence>